<dbReference type="GO" id="GO:0042277">
    <property type="term" value="F:peptide binding"/>
    <property type="evidence" value="ECO:0007669"/>
    <property type="project" value="TreeGrafter"/>
</dbReference>
<accession>A0A6B2LK92</accession>
<keyword evidence="4" id="KW-0479">Metal-binding</keyword>
<dbReference type="InterPro" id="IPR014782">
    <property type="entry name" value="Peptidase_M1_dom"/>
</dbReference>
<comment type="similarity">
    <text evidence="2">Belongs to the peptidase M1 family.</text>
</comment>
<keyword evidence="7" id="KW-0482">Metalloprotease</keyword>
<keyword evidence="6" id="KW-0862">Zinc</keyword>
<dbReference type="InterPro" id="IPR050344">
    <property type="entry name" value="Peptidase_M1_aminopeptidases"/>
</dbReference>
<organism evidence="9">
    <name type="scientific">Arcella intermedia</name>
    <dbReference type="NCBI Taxonomy" id="1963864"/>
    <lineage>
        <taxon>Eukaryota</taxon>
        <taxon>Amoebozoa</taxon>
        <taxon>Tubulinea</taxon>
        <taxon>Elardia</taxon>
        <taxon>Arcellinida</taxon>
        <taxon>Sphaerothecina</taxon>
        <taxon>Arcellidae</taxon>
        <taxon>Arcella</taxon>
    </lineage>
</organism>
<dbReference type="GO" id="GO:0005615">
    <property type="term" value="C:extracellular space"/>
    <property type="evidence" value="ECO:0007669"/>
    <property type="project" value="TreeGrafter"/>
</dbReference>
<dbReference type="Gene3D" id="1.10.390.10">
    <property type="entry name" value="Neutral Protease Domain 2"/>
    <property type="match status" value="1"/>
</dbReference>
<dbReference type="GO" id="GO:0070006">
    <property type="term" value="F:metalloaminopeptidase activity"/>
    <property type="evidence" value="ECO:0007669"/>
    <property type="project" value="TreeGrafter"/>
</dbReference>
<feature type="domain" description="Peptidase M1 membrane alanine aminopeptidase" evidence="8">
    <location>
        <begin position="1"/>
        <end position="176"/>
    </location>
</feature>
<dbReference type="GO" id="GO:0008270">
    <property type="term" value="F:zinc ion binding"/>
    <property type="evidence" value="ECO:0007669"/>
    <property type="project" value="InterPro"/>
</dbReference>
<dbReference type="Pfam" id="PF01433">
    <property type="entry name" value="Peptidase_M1"/>
    <property type="match status" value="1"/>
</dbReference>
<evidence type="ECO:0000259" key="8">
    <source>
        <dbReference type="Pfam" id="PF01433"/>
    </source>
</evidence>
<keyword evidence="3" id="KW-0645">Protease</keyword>
<dbReference type="EMBL" id="GIBP01008425">
    <property type="protein sequence ID" value="NDV37394.1"/>
    <property type="molecule type" value="Transcribed_RNA"/>
</dbReference>
<evidence type="ECO:0000256" key="3">
    <source>
        <dbReference type="ARBA" id="ARBA00022670"/>
    </source>
</evidence>
<evidence type="ECO:0000256" key="6">
    <source>
        <dbReference type="ARBA" id="ARBA00022833"/>
    </source>
</evidence>
<evidence type="ECO:0000256" key="5">
    <source>
        <dbReference type="ARBA" id="ARBA00022801"/>
    </source>
</evidence>
<dbReference type="GO" id="GO:0006508">
    <property type="term" value="P:proteolysis"/>
    <property type="evidence" value="ECO:0007669"/>
    <property type="project" value="UniProtKB-KW"/>
</dbReference>
<proteinExistence type="inferred from homology"/>
<dbReference type="InterPro" id="IPR027268">
    <property type="entry name" value="Peptidase_M4/M1_CTD_sf"/>
</dbReference>
<reference evidence="9" key="1">
    <citation type="journal article" date="2020" name="J. Eukaryot. Microbiol.">
        <title>De novo Sequencing, Assembly and Annotation of the Transcriptome for the Free-Living Testate Amoeba Arcella intermedia.</title>
        <authorList>
            <person name="Ribeiro G.M."/>
            <person name="Porfirio-Sousa A.L."/>
            <person name="Maurer-Alcala X.X."/>
            <person name="Katz L.A."/>
            <person name="Lahr D.J.G."/>
        </authorList>
    </citation>
    <scope>NUCLEOTIDE SEQUENCE</scope>
</reference>
<evidence type="ECO:0000256" key="1">
    <source>
        <dbReference type="ARBA" id="ARBA00001947"/>
    </source>
</evidence>
<dbReference type="AlphaFoldDB" id="A0A6B2LK92"/>
<dbReference type="PANTHER" id="PTHR11533">
    <property type="entry name" value="PROTEASE M1 ZINC METALLOPROTEASE"/>
    <property type="match status" value="1"/>
</dbReference>
<dbReference type="GO" id="GO:0005737">
    <property type="term" value="C:cytoplasm"/>
    <property type="evidence" value="ECO:0007669"/>
    <property type="project" value="TreeGrafter"/>
</dbReference>
<protein>
    <recommendedName>
        <fullName evidence="8">Peptidase M1 membrane alanine aminopeptidase domain-containing protein</fullName>
    </recommendedName>
</protein>
<comment type="cofactor">
    <cofactor evidence="1">
        <name>Zn(2+)</name>
        <dbReference type="ChEBI" id="CHEBI:29105"/>
    </cofactor>
</comment>
<dbReference type="SUPFAM" id="SSF55486">
    <property type="entry name" value="Metalloproteases ('zincins'), catalytic domain"/>
    <property type="match status" value="1"/>
</dbReference>
<name>A0A6B2LK92_9EUKA</name>
<dbReference type="PRINTS" id="PR00756">
    <property type="entry name" value="ALADIPTASE"/>
</dbReference>
<evidence type="ECO:0000313" key="9">
    <source>
        <dbReference type="EMBL" id="NDV37394.1"/>
    </source>
</evidence>
<evidence type="ECO:0000256" key="2">
    <source>
        <dbReference type="ARBA" id="ARBA00010136"/>
    </source>
</evidence>
<evidence type="ECO:0000256" key="7">
    <source>
        <dbReference type="ARBA" id="ARBA00023049"/>
    </source>
</evidence>
<sequence length="178" mass="20929">MENWGCMHFASGYLLVSKKTALHRKQRIVRLIGHEIGHSWFGDLVTISSFKYLWLKEGFVRYLEYVFTNHLFPEWDYWRHFLQEIYFGAMEADTPGSSHPVEFIAQFARDIHDSFDLISYGKGACVVRMICSFIGFDKLWASLSSLMFNFKFKHIKTEDFWEVLSKESNMDIANLMVG</sequence>
<dbReference type="PANTHER" id="PTHR11533:SF299">
    <property type="entry name" value="AMINOPEPTIDASE"/>
    <property type="match status" value="1"/>
</dbReference>
<keyword evidence="5" id="KW-0378">Hydrolase</keyword>
<dbReference type="GO" id="GO:0016020">
    <property type="term" value="C:membrane"/>
    <property type="evidence" value="ECO:0007669"/>
    <property type="project" value="TreeGrafter"/>
</dbReference>
<evidence type="ECO:0000256" key="4">
    <source>
        <dbReference type="ARBA" id="ARBA00022723"/>
    </source>
</evidence>
<dbReference type="GO" id="GO:0043171">
    <property type="term" value="P:peptide catabolic process"/>
    <property type="evidence" value="ECO:0007669"/>
    <property type="project" value="TreeGrafter"/>
</dbReference>
<dbReference type="InterPro" id="IPR001930">
    <property type="entry name" value="Peptidase_M1"/>
</dbReference>